<keyword evidence="2" id="KW-0489">Methyltransferase</keyword>
<keyword evidence="3" id="KW-1185">Reference proteome</keyword>
<dbReference type="SUPFAM" id="SSF53335">
    <property type="entry name" value="S-adenosyl-L-methionine-dependent methyltransferases"/>
    <property type="match status" value="1"/>
</dbReference>
<dbReference type="GO" id="GO:0032259">
    <property type="term" value="P:methylation"/>
    <property type="evidence" value="ECO:0007669"/>
    <property type="project" value="UniProtKB-KW"/>
</dbReference>
<dbReference type="InterPro" id="IPR029063">
    <property type="entry name" value="SAM-dependent_MTases_sf"/>
</dbReference>
<feature type="domain" description="Methyltransferase type 11" evidence="1">
    <location>
        <begin position="56"/>
        <end position="141"/>
    </location>
</feature>
<evidence type="ECO:0000313" key="3">
    <source>
        <dbReference type="Proteomes" id="UP001283109"/>
    </source>
</evidence>
<dbReference type="Pfam" id="PF08241">
    <property type="entry name" value="Methyltransf_11"/>
    <property type="match status" value="1"/>
</dbReference>
<evidence type="ECO:0000313" key="2">
    <source>
        <dbReference type="EMBL" id="MDW4571199.1"/>
    </source>
</evidence>
<name>A0ABU4GXM7_9MICO</name>
<sequence>MDECCAPPPADGFDREFDARFAARLARRYRREGLTPSAHLILDFADSVGLDGASVLEIGGGIGDIQLEALKRGAARTTNVELSSSYEPIAAELLDEAGLRDRVTRVLGVDVARAPAAVDVADIVVLHRVVCCYPDYRRLLGAAAARGRRAVVFSHPGHTLWTRIASRSINALYTLTGNPYRSFAHDPRAMEAVLVGHGFAPRYHERRGPWHVVGAVRA</sequence>
<organism evidence="2 3">
    <name type="scientific">Microbacterium arthrosphaerae</name>
    <dbReference type="NCBI Taxonomy" id="792652"/>
    <lineage>
        <taxon>Bacteria</taxon>
        <taxon>Bacillati</taxon>
        <taxon>Actinomycetota</taxon>
        <taxon>Actinomycetes</taxon>
        <taxon>Micrococcales</taxon>
        <taxon>Microbacteriaceae</taxon>
        <taxon>Microbacterium</taxon>
    </lineage>
</organism>
<dbReference type="EMBL" id="JAWQEV010000001">
    <property type="protein sequence ID" value="MDW4571199.1"/>
    <property type="molecule type" value="Genomic_DNA"/>
</dbReference>
<dbReference type="InterPro" id="IPR013216">
    <property type="entry name" value="Methyltransf_11"/>
</dbReference>
<protein>
    <submittedName>
        <fullName evidence="2">SAM-dependent methyltransferase</fullName>
    </submittedName>
</protein>
<evidence type="ECO:0000259" key="1">
    <source>
        <dbReference type="Pfam" id="PF08241"/>
    </source>
</evidence>
<gene>
    <name evidence="2" type="ORF">R8Z58_00225</name>
</gene>
<dbReference type="Gene3D" id="3.40.50.150">
    <property type="entry name" value="Vaccinia Virus protein VP39"/>
    <property type="match status" value="1"/>
</dbReference>
<accession>A0ABU4GXM7</accession>
<keyword evidence="2" id="KW-0808">Transferase</keyword>
<reference evidence="2 3" key="1">
    <citation type="submission" date="2023-11" db="EMBL/GenBank/DDBJ databases">
        <title>Draft genome sequence of Microbacterium arthrosphaerae JCM 30492.</title>
        <authorList>
            <person name="Zhang G."/>
            <person name="Ding Y."/>
        </authorList>
    </citation>
    <scope>NUCLEOTIDE SEQUENCE [LARGE SCALE GENOMIC DNA]</scope>
    <source>
        <strain evidence="2 3">JCM 30492</strain>
    </source>
</reference>
<proteinExistence type="predicted"/>
<comment type="caution">
    <text evidence="2">The sequence shown here is derived from an EMBL/GenBank/DDBJ whole genome shotgun (WGS) entry which is preliminary data.</text>
</comment>
<dbReference type="RefSeq" id="WP_318351756.1">
    <property type="nucleotide sequence ID" value="NZ_JAWQEV010000001.1"/>
</dbReference>
<dbReference type="GO" id="GO:0008168">
    <property type="term" value="F:methyltransferase activity"/>
    <property type="evidence" value="ECO:0007669"/>
    <property type="project" value="UniProtKB-KW"/>
</dbReference>
<dbReference type="Proteomes" id="UP001283109">
    <property type="component" value="Unassembled WGS sequence"/>
</dbReference>